<feature type="coiled-coil region" evidence="1">
    <location>
        <begin position="6"/>
        <end position="61"/>
    </location>
</feature>
<name>A0A8S5PEC1_9CAUD</name>
<organism evidence="2">
    <name type="scientific">Siphoviridae sp. ctMkg9</name>
    <dbReference type="NCBI Taxonomy" id="2825463"/>
    <lineage>
        <taxon>Viruses</taxon>
        <taxon>Duplodnaviria</taxon>
        <taxon>Heunggongvirae</taxon>
        <taxon>Uroviricota</taxon>
        <taxon>Caudoviricetes</taxon>
    </lineage>
</organism>
<reference evidence="2" key="1">
    <citation type="journal article" date="2021" name="Proc. Natl. Acad. Sci. U.S.A.">
        <title>A Catalog of Tens of Thousands of Viruses from Human Metagenomes Reveals Hidden Associations with Chronic Diseases.</title>
        <authorList>
            <person name="Tisza M.J."/>
            <person name="Buck C.B."/>
        </authorList>
    </citation>
    <scope>NUCLEOTIDE SEQUENCE</scope>
    <source>
        <strain evidence="2">CtMkg9</strain>
    </source>
</reference>
<evidence type="ECO:0000313" key="2">
    <source>
        <dbReference type="EMBL" id="DAE05422.1"/>
    </source>
</evidence>
<protein>
    <submittedName>
        <fullName evidence="2">Uncharacterized protein</fullName>
    </submittedName>
</protein>
<keyword evidence="1" id="KW-0175">Coiled coil</keyword>
<evidence type="ECO:0000256" key="1">
    <source>
        <dbReference type="SAM" id="Coils"/>
    </source>
</evidence>
<dbReference type="EMBL" id="BK015410">
    <property type="protein sequence ID" value="DAE05422.1"/>
    <property type="molecule type" value="Genomic_DNA"/>
</dbReference>
<sequence length="93" mass="11182">MSHFTVAVITAKKEKLEEMLASYDENLEVEPYIEKTKKEIIKEAKKRKEDYSKEQKEGKNLSDWQLKYLNAETDEDLYKAEIDEDEQYDEERK</sequence>
<accession>A0A8S5PEC1</accession>
<proteinExistence type="predicted"/>